<dbReference type="OrthoDB" id="1806598at2"/>
<dbReference type="PROSITE" id="PS51257">
    <property type="entry name" value="PROKAR_LIPOPROTEIN"/>
    <property type="match status" value="1"/>
</dbReference>
<evidence type="ECO:0008006" key="3">
    <source>
        <dbReference type="Google" id="ProtNLM"/>
    </source>
</evidence>
<evidence type="ECO:0000313" key="1">
    <source>
        <dbReference type="EMBL" id="AGL01431.1"/>
    </source>
</evidence>
<name>R4KP71_9FIRM</name>
<accession>R4KP71</accession>
<sequence>MFIKTLISFIICVFLSLSYFINCSIGSCSVVQCSVRSQNFFYDADNQEITQLIKQAVEYEWWTEGTHYRVELSKLFASPTLEKITKQVEQYRETSTDWYSLTFLENCHIVYNNGNIAIAIAYLTETDVITHSVQTGRGVFILNKINEGWRIKEMDCYWYHDNNHPLSREVTNL</sequence>
<organism evidence="1 2">
    <name type="scientific">Desulfoscipio gibsoniae DSM 7213</name>
    <dbReference type="NCBI Taxonomy" id="767817"/>
    <lineage>
        <taxon>Bacteria</taxon>
        <taxon>Bacillati</taxon>
        <taxon>Bacillota</taxon>
        <taxon>Clostridia</taxon>
        <taxon>Eubacteriales</taxon>
        <taxon>Desulfallaceae</taxon>
        <taxon>Desulfoscipio</taxon>
    </lineage>
</organism>
<keyword evidence="2" id="KW-1185">Reference proteome</keyword>
<dbReference type="STRING" id="767817.Desgi_1987"/>
<evidence type="ECO:0000313" key="2">
    <source>
        <dbReference type="Proteomes" id="UP000013520"/>
    </source>
</evidence>
<proteinExistence type="predicted"/>
<dbReference type="Proteomes" id="UP000013520">
    <property type="component" value="Chromosome"/>
</dbReference>
<reference evidence="1 2" key="1">
    <citation type="submission" date="2012-01" db="EMBL/GenBank/DDBJ databases">
        <title>Complete sequence of Desulfotomaculum gibsoniae DSM 7213.</title>
        <authorList>
            <consortium name="US DOE Joint Genome Institute"/>
            <person name="Lucas S."/>
            <person name="Han J."/>
            <person name="Lapidus A."/>
            <person name="Cheng J.-F."/>
            <person name="Goodwin L."/>
            <person name="Pitluck S."/>
            <person name="Peters L."/>
            <person name="Ovchinnikova G."/>
            <person name="Teshima H."/>
            <person name="Detter J.C."/>
            <person name="Han C."/>
            <person name="Tapia R."/>
            <person name="Land M."/>
            <person name="Hauser L."/>
            <person name="Kyrpides N."/>
            <person name="Ivanova N."/>
            <person name="Pagani I."/>
            <person name="Parshina S."/>
            <person name="Plugge C."/>
            <person name="Muyzer G."/>
            <person name="Kuever J."/>
            <person name="Ivanova A."/>
            <person name="Nazina T."/>
            <person name="Klenk H.-P."/>
            <person name="Brambilla E."/>
            <person name="Spring S."/>
            <person name="Stams A.F."/>
            <person name="Woyke T."/>
        </authorList>
    </citation>
    <scope>NUCLEOTIDE SEQUENCE [LARGE SCALE GENOMIC DNA]</scope>
    <source>
        <strain evidence="1 2">DSM 7213</strain>
    </source>
</reference>
<dbReference type="RefSeq" id="WP_006524525.1">
    <property type="nucleotide sequence ID" value="NC_021184.1"/>
</dbReference>
<dbReference type="HOGENOM" id="CLU_1545145_0_0_9"/>
<dbReference type="KEGG" id="dgi:Desgi_1987"/>
<dbReference type="SUPFAM" id="SSF54427">
    <property type="entry name" value="NTF2-like"/>
    <property type="match status" value="1"/>
</dbReference>
<dbReference type="InterPro" id="IPR032710">
    <property type="entry name" value="NTF2-like_dom_sf"/>
</dbReference>
<gene>
    <name evidence="1" type="ORF">Desgi_1987</name>
</gene>
<dbReference type="EMBL" id="CP003273">
    <property type="protein sequence ID" value="AGL01431.1"/>
    <property type="molecule type" value="Genomic_DNA"/>
</dbReference>
<dbReference type="AlphaFoldDB" id="R4KP71"/>
<protein>
    <recommendedName>
        <fullName evidence="3">SnoaL-like domain-containing protein</fullName>
    </recommendedName>
</protein>